<evidence type="ECO:0000313" key="8">
    <source>
        <dbReference type="EMBL" id="MBE6504245.1"/>
    </source>
</evidence>
<dbReference type="GO" id="GO:0005886">
    <property type="term" value="C:plasma membrane"/>
    <property type="evidence" value="ECO:0007669"/>
    <property type="project" value="UniProtKB-SubCell"/>
</dbReference>
<dbReference type="InterPro" id="IPR050189">
    <property type="entry name" value="MFS_Efflux_Transporters"/>
</dbReference>
<evidence type="ECO:0000256" key="2">
    <source>
        <dbReference type="ARBA" id="ARBA00022475"/>
    </source>
</evidence>
<dbReference type="Pfam" id="PF07690">
    <property type="entry name" value="MFS_1"/>
    <property type="match status" value="1"/>
</dbReference>
<accession>A0A8T3VCW3</accession>
<name>A0A8T3VCW3_9EURY</name>
<dbReference type="Gene3D" id="1.20.1250.20">
    <property type="entry name" value="MFS general substrate transporter like domains"/>
    <property type="match status" value="1"/>
</dbReference>
<feature type="transmembrane region" description="Helical" evidence="6">
    <location>
        <begin position="20"/>
        <end position="39"/>
    </location>
</feature>
<evidence type="ECO:0000256" key="3">
    <source>
        <dbReference type="ARBA" id="ARBA00022692"/>
    </source>
</evidence>
<dbReference type="EMBL" id="SUTE01000002">
    <property type="protein sequence ID" value="MBE6504245.1"/>
    <property type="molecule type" value="Genomic_DNA"/>
</dbReference>
<comment type="subcellular location">
    <subcellularLocation>
        <location evidence="1">Cell membrane</location>
        <topology evidence="1">Multi-pass membrane protein</topology>
    </subcellularLocation>
</comment>
<evidence type="ECO:0000259" key="7">
    <source>
        <dbReference type="PROSITE" id="PS50850"/>
    </source>
</evidence>
<keyword evidence="4 6" id="KW-1133">Transmembrane helix</keyword>
<keyword evidence="3 6" id="KW-0812">Transmembrane</keyword>
<evidence type="ECO:0000256" key="5">
    <source>
        <dbReference type="ARBA" id="ARBA00023136"/>
    </source>
</evidence>
<evidence type="ECO:0000256" key="4">
    <source>
        <dbReference type="ARBA" id="ARBA00022989"/>
    </source>
</evidence>
<dbReference type="SUPFAM" id="SSF103473">
    <property type="entry name" value="MFS general substrate transporter"/>
    <property type="match status" value="1"/>
</dbReference>
<organism evidence="8 9">
    <name type="scientific">Methanobrevibacter millerae</name>
    <dbReference type="NCBI Taxonomy" id="230361"/>
    <lineage>
        <taxon>Archaea</taxon>
        <taxon>Methanobacteriati</taxon>
        <taxon>Methanobacteriota</taxon>
        <taxon>Methanomada group</taxon>
        <taxon>Methanobacteria</taxon>
        <taxon>Methanobacteriales</taxon>
        <taxon>Methanobacteriaceae</taxon>
        <taxon>Methanobrevibacter</taxon>
    </lineage>
</organism>
<evidence type="ECO:0000256" key="1">
    <source>
        <dbReference type="ARBA" id="ARBA00004651"/>
    </source>
</evidence>
<feature type="domain" description="Major facilitator superfamily (MFS) profile" evidence="7">
    <location>
        <begin position="1"/>
        <end position="140"/>
    </location>
</feature>
<feature type="transmembrane region" description="Helical" evidence="6">
    <location>
        <begin position="108"/>
        <end position="127"/>
    </location>
</feature>
<sequence>MTVVALPQIAEDLNFNIDMMMWVNLIYLCSLVAFCIPGAKVISQYGVKKCTLYCFILLFISVLISIFAVNPYLFLLSRGIQGLSCALLSVSIYMLIVNDLEDDEVGPALGIVGSSGYIGMLIAPSFMGLQCFLPAGELHF</sequence>
<keyword evidence="5 6" id="KW-0472">Membrane</keyword>
<reference evidence="8" key="1">
    <citation type="submission" date="2019-04" db="EMBL/GenBank/DDBJ databases">
        <title>Evolution of Biomass-Degrading Anaerobic Consortia Revealed by Metagenomics.</title>
        <authorList>
            <person name="Peng X."/>
        </authorList>
    </citation>
    <scope>NUCLEOTIDE SEQUENCE</scope>
    <source>
        <strain evidence="8">SIG12</strain>
    </source>
</reference>
<dbReference type="InterPro" id="IPR011701">
    <property type="entry name" value="MFS"/>
</dbReference>
<evidence type="ECO:0000313" key="9">
    <source>
        <dbReference type="Proteomes" id="UP000762703"/>
    </source>
</evidence>
<evidence type="ECO:0000256" key="6">
    <source>
        <dbReference type="SAM" id="Phobius"/>
    </source>
</evidence>
<dbReference type="PANTHER" id="PTHR43124">
    <property type="entry name" value="PURINE EFFLUX PUMP PBUE"/>
    <property type="match status" value="1"/>
</dbReference>
<dbReference type="AlphaFoldDB" id="A0A8T3VCW3"/>
<protein>
    <submittedName>
        <fullName evidence="8">MFS transporter</fullName>
    </submittedName>
</protein>
<dbReference type="Proteomes" id="UP000762703">
    <property type="component" value="Unassembled WGS sequence"/>
</dbReference>
<keyword evidence="2" id="KW-1003">Cell membrane</keyword>
<dbReference type="PANTHER" id="PTHR43124:SF3">
    <property type="entry name" value="CHLORAMPHENICOL EFFLUX PUMP RV0191"/>
    <property type="match status" value="1"/>
</dbReference>
<dbReference type="InterPro" id="IPR020846">
    <property type="entry name" value="MFS_dom"/>
</dbReference>
<dbReference type="PROSITE" id="PS50850">
    <property type="entry name" value="MFS"/>
    <property type="match status" value="1"/>
</dbReference>
<proteinExistence type="predicted"/>
<dbReference type="InterPro" id="IPR036259">
    <property type="entry name" value="MFS_trans_sf"/>
</dbReference>
<feature type="transmembrane region" description="Helical" evidence="6">
    <location>
        <begin position="79"/>
        <end position="96"/>
    </location>
</feature>
<comment type="caution">
    <text evidence="8">The sequence shown here is derived from an EMBL/GenBank/DDBJ whole genome shotgun (WGS) entry which is preliminary data.</text>
</comment>
<feature type="transmembrane region" description="Helical" evidence="6">
    <location>
        <begin position="51"/>
        <end position="73"/>
    </location>
</feature>
<dbReference type="GO" id="GO:0022857">
    <property type="term" value="F:transmembrane transporter activity"/>
    <property type="evidence" value="ECO:0007669"/>
    <property type="project" value="InterPro"/>
</dbReference>
<gene>
    <name evidence="8" type="ORF">E7Z73_00675</name>
</gene>